<sequence length="57" mass="6218">MTKGHNKDMHEDENTSQTNKDKGQSTKLKHSKKDDSPNQGRHANPDQSGGTKGANSI</sequence>
<keyword evidence="3" id="KW-1185">Reference proteome</keyword>
<reference evidence="2 3" key="1">
    <citation type="submission" date="2018-04" db="EMBL/GenBank/DDBJ databases">
        <title>Adhaeribacter sp. HMF7616 genome sequencing and assembly.</title>
        <authorList>
            <person name="Kang H."/>
            <person name="Kang J."/>
            <person name="Cha I."/>
            <person name="Kim H."/>
            <person name="Joh K."/>
        </authorList>
    </citation>
    <scope>NUCLEOTIDE SEQUENCE [LARGE SCALE GENOMIC DNA]</scope>
    <source>
        <strain evidence="2 3">HMF7616</strain>
    </source>
</reference>
<accession>A0A369QKT0</accession>
<protein>
    <submittedName>
        <fullName evidence="2">Uncharacterized protein</fullName>
    </submittedName>
</protein>
<evidence type="ECO:0000313" key="2">
    <source>
        <dbReference type="EMBL" id="RDC64255.1"/>
    </source>
</evidence>
<feature type="compositionally biased region" description="Basic and acidic residues" evidence="1">
    <location>
        <begin position="1"/>
        <end position="24"/>
    </location>
</feature>
<dbReference type="AlphaFoldDB" id="A0A369QKT0"/>
<gene>
    <name evidence="2" type="ORF">AHMF7616_02868</name>
</gene>
<feature type="region of interest" description="Disordered" evidence="1">
    <location>
        <begin position="1"/>
        <end position="57"/>
    </location>
</feature>
<comment type="caution">
    <text evidence="2">The sequence shown here is derived from an EMBL/GenBank/DDBJ whole genome shotgun (WGS) entry which is preliminary data.</text>
</comment>
<name>A0A369QKT0_9BACT</name>
<evidence type="ECO:0000313" key="3">
    <source>
        <dbReference type="Proteomes" id="UP000253919"/>
    </source>
</evidence>
<evidence type="ECO:0000256" key="1">
    <source>
        <dbReference type="SAM" id="MobiDB-lite"/>
    </source>
</evidence>
<dbReference type="EMBL" id="QASA01000001">
    <property type="protein sequence ID" value="RDC64255.1"/>
    <property type="molecule type" value="Genomic_DNA"/>
</dbReference>
<feature type="compositionally biased region" description="Polar residues" evidence="1">
    <location>
        <begin position="37"/>
        <end position="57"/>
    </location>
</feature>
<dbReference type="Proteomes" id="UP000253919">
    <property type="component" value="Unassembled WGS sequence"/>
</dbReference>
<proteinExistence type="predicted"/>
<dbReference type="RefSeq" id="WP_182412163.1">
    <property type="nucleotide sequence ID" value="NZ_QASA01000001.1"/>
</dbReference>
<organism evidence="2 3">
    <name type="scientific">Adhaeribacter pallidiroseus</name>
    <dbReference type="NCBI Taxonomy" id="2072847"/>
    <lineage>
        <taxon>Bacteria</taxon>
        <taxon>Pseudomonadati</taxon>
        <taxon>Bacteroidota</taxon>
        <taxon>Cytophagia</taxon>
        <taxon>Cytophagales</taxon>
        <taxon>Hymenobacteraceae</taxon>
        <taxon>Adhaeribacter</taxon>
    </lineage>
</organism>